<dbReference type="Proteomes" id="UP001444661">
    <property type="component" value="Unassembled WGS sequence"/>
</dbReference>
<keyword evidence="3" id="KW-1185">Reference proteome</keyword>
<evidence type="ECO:0000313" key="2">
    <source>
        <dbReference type="EMBL" id="KAK8039689.1"/>
    </source>
</evidence>
<feature type="region of interest" description="Disordered" evidence="1">
    <location>
        <begin position="93"/>
        <end position="116"/>
    </location>
</feature>
<protein>
    <submittedName>
        <fullName evidence="2">Uncharacterized protein</fullName>
    </submittedName>
</protein>
<organism evidence="2 3">
    <name type="scientific">Apiospora rasikravindrae</name>
    <dbReference type="NCBI Taxonomy" id="990691"/>
    <lineage>
        <taxon>Eukaryota</taxon>
        <taxon>Fungi</taxon>
        <taxon>Dikarya</taxon>
        <taxon>Ascomycota</taxon>
        <taxon>Pezizomycotina</taxon>
        <taxon>Sordariomycetes</taxon>
        <taxon>Xylariomycetidae</taxon>
        <taxon>Amphisphaeriales</taxon>
        <taxon>Apiosporaceae</taxon>
        <taxon>Apiospora</taxon>
    </lineage>
</organism>
<comment type="caution">
    <text evidence="2">The sequence shown here is derived from an EMBL/GenBank/DDBJ whole genome shotgun (WGS) entry which is preliminary data.</text>
</comment>
<accession>A0ABR1SZE1</accession>
<reference evidence="2 3" key="1">
    <citation type="submission" date="2023-01" db="EMBL/GenBank/DDBJ databases">
        <title>Analysis of 21 Apiospora genomes using comparative genomics revels a genus with tremendous synthesis potential of carbohydrate active enzymes and secondary metabolites.</title>
        <authorList>
            <person name="Sorensen T."/>
        </authorList>
    </citation>
    <scope>NUCLEOTIDE SEQUENCE [LARGE SCALE GENOMIC DNA]</scope>
    <source>
        <strain evidence="2 3">CBS 33761</strain>
    </source>
</reference>
<dbReference type="EMBL" id="JAQQWK010000006">
    <property type="protein sequence ID" value="KAK8039689.1"/>
    <property type="molecule type" value="Genomic_DNA"/>
</dbReference>
<gene>
    <name evidence="2" type="ORF">PG993_008100</name>
</gene>
<proteinExistence type="predicted"/>
<name>A0ABR1SZE1_9PEZI</name>
<evidence type="ECO:0000313" key="3">
    <source>
        <dbReference type="Proteomes" id="UP001444661"/>
    </source>
</evidence>
<sequence length="268" mass="29177">MSDYILDFENIYLAAVYQDSPSEEFTNPDLGDDSSQFSGGFGVFGFTEPLAPQQNSPLPERYGGNAWFQGSSGTQWWSGQALQPTVVPLNITYPDERPSPPRPRMRPQTPQGFPETRAPSVLRRQRLPVGALGSCTDVISLPASRPSRNPTTSRDIPLQCMVRTMKTTNSTAALAAMPLRARTTIADITPETKASERAAPKLLGSYPLADPLCATAERLSALPRRICSMSLGAVRHTTAHQAVPGVLLDRRGTNHYVYTTKKVSCGRG</sequence>
<evidence type="ECO:0000256" key="1">
    <source>
        <dbReference type="SAM" id="MobiDB-lite"/>
    </source>
</evidence>